<dbReference type="GeneID" id="104605979"/>
<keyword evidence="5" id="KW-1185">Reference proteome</keyword>
<dbReference type="GO" id="GO:0046872">
    <property type="term" value="F:metal ion binding"/>
    <property type="evidence" value="ECO:0007669"/>
    <property type="project" value="UniProtKB-KW"/>
</dbReference>
<evidence type="ECO:0000313" key="7">
    <source>
        <dbReference type="RefSeq" id="XP_010269258.1"/>
    </source>
</evidence>
<dbReference type="PROSITE" id="PS01047">
    <property type="entry name" value="HMA_1"/>
    <property type="match status" value="1"/>
</dbReference>
<dbReference type="CDD" id="cd00371">
    <property type="entry name" value="HMA"/>
    <property type="match status" value="1"/>
</dbReference>
<dbReference type="Gene3D" id="3.30.70.100">
    <property type="match status" value="1"/>
</dbReference>
<evidence type="ECO:0000313" key="6">
    <source>
        <dbReference type="RefSeq" id="XP_010269257.1"/>
    </source>
</evidence>
<keyword evidence="2" id="KW-1278">Translocase</keyword>
<dbReference type="InterPro" id="IPR006121">
    <property type="entry name" value="HMA_dom"/>
</dbReference>
<dbReference type="PROSITE" id="PS50846">
    <property type="entry name" value="HMA_2"/>
    <property type="match status" value="1"/>
</dbReference>
<dbReference type="PANTHER" id="PTHR43520">
    <property type="entry name" value="ATP7, ISOFORM B"/>
    <property type="match status" value="1"/>
</dbReference>
<organism evidence="5 6">
    <name type="scientific">Nelumbo nucifera</name>
    <name type="common">Sacred lotus</name>
    <dbReference type="NCBI Taxonomy" id="4432"/>
    <lineage>
        <taxon>Eukaryota</taxon>
        <taxon>Viridiplantae</taxon>
        <taxon>Streptophyta</taxon>
        <taxon>Embryophyta</taxon>
        <taxon>Tracheophyta</taxon>
        <taxon>Spermatophyta</taxon>
        <taxon>Magnoliopsida</taxon>
        <taxon>Proteales</taxon>
        <taxon>Nelumbonaceae</taxon>
        <taxon>Nelumbo</taxon>
    </lineage>
</organism>
<dbReference type="KEGG" id="nnu:104605979"/>
<proteinExistence type="predicted"/>
<dbReference type="PANTHER" id="PTHR43520:SF22">
    <property type="entry name" value="COPPER-TRANSPORTING ATPASE PAA1, CHLOROPLASTIC"/>
    <property type="match status" value="1"/>
</dbReference>
<feature type="domain" description="HMA" evidence="4">
    <location>
        <begin position="143"/>
        <end position="217"/>
    </location>
</feature>
<dbReference type="InterPro" id="IPR017969">
    <property type="entry name" value="Heavy-metal-associated_CS"/>
</dbReference>
<feature type="region of interest" description="Disordered" evidence="3">
    <location>
        <begin position="95"/>
        <end position="135"/>
    </location>
</feature>
<reference evidence="6 7" key="1">
    <citation type="submission" date="2025-04" db="UniProtKB">
        <authorList>
            <consortium name="RefSeq"/>
        </authorList>
    </citation>
    <scope>IDENTIFICATION</scope>
</reference>
<dbReference type="AlphaFoldDB" id="A0A1U8ANW6"/>
<protein>
    <submittedName>
        <fullName evidence="6 7">Copper-transporting ATPase PAA1, chloroplastic-like isoform X1</fullName>
    </submittedName>
</protein>
<sequence length="229" mass="23722">MESTVSGTTLFTLSKSISSSHNLVVCSLHHHLSRTLSPSIQKRFSSGRIRCIYDGNFQRSSQFVPIYSPGTSLRNLHLAAPISSRMACISSSTASFASGGSGDDTNEGNGGGGGDSGDGSNNGETKSKSIGGDSEEVSTLSSDVIILHVGGMTCGGCAASVKRILESQPQVSSASVNLASETAIVWPVAEVKVTENWQQQLGETLAKHLTNCGFKSDLHGQGAIGDISS</sequence>
<evidence type="ECO:0000256" key="2">
    <source>
        <dbReference type="ARBA" id="ARBA00022967"/>
    </source>
</evidence>
<dbReference type="Pfam" id="PF00403">
    <property type="entry name" value="HMA"/>
    <property type="match status" value="1"/>
</dbReference>
<keyword evidence="1" id="KW-0479">Metal-binding</keyword>
<dbReference type="OrthoDB" id="689350at2759"/>
<evidence type="ECO:0000259" key="4">
    <source>
        <dbReference type="PROSITE" id="PS50846"/>
    </source>
</evidence>
<name>A0A1U8ANW6_NELNU</name>
<dbReference type="OMA" id="CGFKSNV"/>
<feature type="compositionally biased region" description="Gly residues" evidence="3">
    <location>
        <begin position="108"/>
        <end position="117"/>
    </location>
</feature>
<dbReference type="InterPro" id="IPR036163">
    <property type="entry name" value="HMA_dom_sf"/>
</dbReference>
<dbReference type="STRING" id="4432.A0A1U8ANW6"/>
<dbReference type="Proteomes" id="UP000189703">
    <property type="component" value="Unplaced"/>
</dbReference>
<dbReference type="SUPFAM" id="SSF55008">
    <property type="entry name" value="HMA, heavy metal-associated domain"/>
    <property type="match status" value="1"/>
</dbReference>
<dbReference type="RefSeq" id="XP_010269258.1">
    <property type="nucleotide sequence ID" value="XM_010270956.2"/>
</dbReference>
<dbReference type="RefSeq" id="XP_010269257.1">
    <property type="nucleotide sequence ID" value="XM_010270955.2"/>
</dbReference>
<dbReference type="eggNOG" id="KOG0207">
    <property type="taxonomic scope" value="Eukaryota"/>
</dbReference>
<accession>A0A1U8ANW6</accession>
<evidence type="ECO:0000256" key="3">
    <source>
        <dbReference type="SAM" id="MobiDB-lite"/>
    </source>
</evidence>
<evidence type="ECO:0000256" key="1">
    <source>
        <dbReference type="ARBA" id="ARBA00022723"/>
    </source>
</evidence>
<gene>
    <name evidence="6 7" type="primary">LOC104605979</name>
</gene>
<evidence type="ECO:0000313" key="5">
    <source>
        <dbReference type="Proteomes" id="UP000189703"/>
    </source>
</evidence>
<dbReference type="FunFam" id="3.30.70.100:FF:000047">
    <property type="entry name" value="Copper-transporting ATPase PAA1, chloroplastic"/>
    <property type="match status" value="1"/>
</dbReference>